<sequence length="156" mass="16996">MAGEVDQFLGQSGFYVGRMESNSQLTMLLDVVPPRLPAGAEVMTATIDLPPGDPGTPPHRHSGPVFGYMLEGELLFELEGEAPRVIKEGEAFWEPGGDLIHYQAANHLTDRPSRFVVVMLGVPGQPMLTLVDAEELEARRDRRGARTVDADLSEAN</sequence>
<dbReference type="Proteomes" id="UP000295818">
    <property type="component" value="Unassembled WGS sequence"/>
</dbReference>
<dbReference type="SUPFAM" id="SSF51182">
    <property type="entry name" value="RmlC-like cupins"/>
    <property type="match status" value="1"/>
</dbReference>
<dbReference type="InterPro" id="IPR013096">
    <property type="entry name" value="Cupin_2"/>
</dbReference>
<reference evidence="2 3" key="1">
    <citation type="journal article" date="2015" name="Stand. Genomic Sci.">
        <title>Genomic Encyclopedia of Bacterial and Archaeal Type Strains, Phase III: the genomes of soil and plant-associated and newly described type strains.</title>
        <authorList>
            <person name="Whitman W.B."/>
            <person name="Woyke T."/>
            <person name="Klenk H.P."/>
            <person name="Zhou Y."/>
            <person name="Lilburn T.G."/>
            <person name="Beck B.J."/>
            <person name="De Vos P."/>
            <person name="Vandamme P."/>
            <person name="Eisen J.A."/>
            <person name="Garrity G."/>
            <person name="Hugenholtz P."/>
            <person name="Kyrpides N.C."/>
        </authorList>
    </citation>
    <scope>NUCLEOTIDE SEQUENCE [LARGE SCALE GENOMIC DNA]</scope>
    <source>
        <strain evidence="2 3">VKM Ac-2538</strain>
    </source>
</reference>
<name>A0ABY2B7P2_9ACTN</name>
<protein>
    <submittedName>
        <fullName evidence="2">Quercetin dioxygenase-like cupin family protein</fullName>
    </submittedName>
</protein>
<organism evidence="2 3">
    <name type="scientific">Kribbella orskensis</name>
    <dbReference type="NCBI Taxonomy" id="2512216"/>
    <lineage>
        <taxon>Bacteria</taxon>
        <taxon>Bacillati</taxon>
        <taxon>Actinomycetota</taxon>
        <taxon>Actinomycetes</taxon>
        <taxon>Propionibacteriales</taxon>
        <taxon>Kribbellaceae</taxon>
        <taxon>Kribbella</taxon>
    </lineage>
</organism>
<evidence type="ECO:0000259" key="1">
    <source>
        <dbReference type="Pfam" id="PF07883"/>
    </source>
</evidence>
<dbReference type="Gene3D" id="2.60.120.10">
    <property type="entry name" value="Jelly Rolls"/>
    <property type="match status" value="1"/>
</dbReference>
<keyword evidence="3" id="KW-1185">Reference proteome</keyword>
<dbReference type="Pfam" id="PF07883">
    <property type="entry name" value="Cupin_2"/>
    <property type="match status" value="1"/>
</dbReference>
<dbReference type="PANTHER" id="PTHR38599">
    <property type="entry name" value="CUPIN DOMAIN PROTEIN (AFU_ORTHOLOGUE AFUA_3G13620)"/>
    <property type="match status" value="1"/>
</dbReference>
<evidence type="ECO:0000313" key="2">
    <source>
        <dbReference type="EMBL" id="TCO07181.1"/>
    </source>
</evidence>
<accession>A0ABY2B7P2</accession>
<dbReference type="InterPro" id="IPR014710">
    <property type="entry name" value="RmlC-like_jellyroll"/>
</dbReference>
<dbReference type="PANTHER" id="PTHR38599:SF1">
    <property type="entry name" value="CUPIN DOMAIN PROTEIN (AFU_ORTHOLOGUE AFUA_3G13620)"/>
    <property type="match status" value="1"/>
</dbReference>
<proteinExistence type="predicted"/>
<dbReference type="EMBL" id="SLWM01000062">
    <property type="protein sequence ID" value="TCO07181.1"/>
    <property type="molecule type" value="Genomic_DNA"/>
</dbReference>
<comment type="caution">
    <text evidence="2">The sequence shown here is derived from an EMBL/GenBank/DDBJ whole genome shotgun (WGS) entry which is preliminary data.</text>
</comment>
<feature type="domain" description="Cupin type-2" evidence="1">
    <location>
        <begin position="47"/>
        <end position="118"/>
    </location>
</feature>
<evidence type="ECO:0000313" key="3">
    <source>
        <dbReference type="Proteomes" id="UP000295818"/>
    </source>
</evidence>
<gene>
    <name evidence="2" type="ORF">EV644_1622</name>
</gene>
<dbReference type="InterPro" id="IPR011051">
    <property type="entry name" value="RmlC_Cupin_sf"/>
</dbReference>